<proteinExistence type="predicted"/>
<feature type="transmembrane region" description="Helical" evidence="9">
    <location>
        <begin position="420"/>
        <end position="446"/>
    </location>
</feature>
<keyword evidence="6 9" id="KW-0812">Transmembrane</keyword>
<dbReference type="PROSITE" id="PS51104">
    <property type="entry name" value="PTS_EIIC_TYPE_2"/>
    <property type="match status" value="1"/>
</dbReference>
<protein>
    <submittedName>
        <fullName evidence="11">PTS sugar transporter subunit IIC</fullName>
    </submittedName>
</protein>
<evidence type="ECO:0000256" key="4">
    <source>
        <dbReference type="ARBA" id="ARBA00022597"/>
    </source>
</evidence>
<feature type="transmembrane region" description="Helical" evidence="9">
    <location>
        <begin position="301"/>
        <end position="334"/>
    </location>
</feature>
<keyword evidence="3" id="KW-1003">Cell membrane</keyword>
<feature type="transmembrane region" description="Helical" evidence="9">
    <location>
        <begin position="15"/>
        <end position="34"/>
    </location>
</feature>
<feature type="transmembrane region" description="Helical" evidence="9">
    <location>
        <begin position="223"/>
        <end position="243"/>
    </location>
</feature>
<evidence type="ECO:0000256" key="7">
    <source>
        <dbReference type="ARBA" id="ARBA00022989"/>
    </source>
</evidence>
<feature type="transmembrane region" description="Helical" evidence="9">
    <location>
        <begin position="153"/>
        <end position="171"/>
    </location>
</feature>
<keyword evidence="4 11" id="KW-0762">Sugar transport</keyword>
<dbReference type="RefSeq" id="WP_096801354.1">
    <property type="nucleotide sequence ID" value="NZ_CP023563.1"/>
</dbReference>
<keyword evidence="8 9" id="KW-0472">Membrane</keyword>
<dbReference type="InterPro" id="IPR013014">
    <property type="entry name" value="PTS_EIIC_2"/>
</dbReference>
<feature type="domain" description="PTS EIIC type-2" evidence="10">
    <location>
        <begin position="9"/>
        <end position="452"/>
    </location>
</feature>
<evidence type="ECO:0000313" key="12">
    <source>
        <dbReference type="Proteomes" id="UP000218165"/>
    </source>
</evidence>
<dbReference type="PANTHER" id="PTHR37324">
    <property type="entry name" value="PTS SYSTEM GALACTITOL-SPECIFIC EIIC COMPONENT"/>
    <property type="match status" value="1"/>
</dbReference>
<keyword evidence="5" id="KW-0598">Phosphotransferase system</keyword>
<feature type="transmembrane region" description="Helical" evidence="9">
    <location>
        <begin position="367"/>
        <end position="386"/>
    </location>
</feature>
<evidence type="ECO:0000259" key="10">
    <source>
        <dbReference type="PROSITE" id="PS51104"/>
    </source>
</evidence>
<name>A0A291GJR0_9MICO</name>
<evidence type="ECO:0000256" key="6">
    <source>
        <dbReference type="ARBA" id="ARBA00022692"/>
    </source>
</evidence>
<dbReference type="GO" id="GO:0009401">
    <property type="term" value="P:phosphoenolpyruvate-dependent sugar phosphotransferase system"/>
    <property type="evidence" value="ECO:0007669"/>
    <property type="project" value="UniProtKB-KW"/>
</dbReference>
<organism evidence="11 12">
    <name type="scientific">Brachybacterium vulturis</name>
    <dbReference type="NCBI Taxonomy" id="2017484"/>
    <lineage>
        <taxon>Bacteria</taxon>
        <taxon>Bacillati</taxon>
        <taxon>Actinomycetota</taxon>
        <taxon>Actinomycetes</taxon>
        <taxon>Micrococcales</taxon>
        <taxon>Dermabacteraceae</taxon>
        <taxon>Brachybacterium</taxon>
    </lineage>
</organism>
<dbReference type="PANTHER" id="PTHR37324:SF2">
    <property type="entry name" value="PTS SYSTEM GALACTITOL-SPECIFIC EIIC COMPONENT"/>
    <property type="match status" value="1"/>
</dbReference>
<keyword evidence="2" id="KW-0813">Transport</keyword>
<keyword evidence="7 9" id="KW-1133">Transmembrane helix</keyword>
<feature type="transmembrane region" description="Helical" evidence="9">
    <location>
        <begin position="255"/>
        <end position="280"/>
    </location>
</feature>
<feature type="transmembrane region" description="Helical" evidence="9">
    <location>
        <begin position="127"/>
        <end position="147"/>
    </location>
</feature>
<feature type="transmembrane region" description="Helical" evidence="9">
    <location>
        <begin position="89"/>
        <end position="115"/>
    </location>
</feature>
<keyword evidence="12" id="KW-1185">Reference proteome</keyword>
<dbReference type="PIRSF" id="PIRSF006304">
    <property type="entry name" value="GatC"/>
    <property type="match status" value="1"/>
</dbReference>
<evidence type="ECO:0000256" key="1">
    <source>
        <dbReference type="ARBA" id="ARBA00004651"/>
    </source>
</evidence>
<evidence type="ECO:0000256" key="5">
    <source>
        <dbReference type="ARBA" id="ARBA00022683"/>
    </source>
</evidence>
<dbReference type="AlphaFoldDB" id="A0A291GJR0"/>
<evidence type="ECO:0000313" key="11">
    <source>
        <dbReference type="EMBL" id="ATG50214.1"/>
    </source>
</evidence>
<dbReference type="GO" id="GO:0015577">
    <property type="term" value="F:galactitol transmembrane transporter activity"/>
    <property type="evidence" value="ECO:0007669"/>
    <property type="project" value="InterPro"/>
</dbReference>
<gene>
    <name evidence="11" type="ORF">CFK38_00770</name>
</gene>
<accession>A0A291GJR0</accession>
<dbReference type="EMBL" id="CP023563">
    <property type="protein sequence ID" value="ATG50214.1"/>
    <property type="molecule type" value="Genomic_DNA"/>
</dbReference>
<feature type="transmembrane region" description="Helical" evidence="9">
    <location>
        <begin position="340"/>
        <end position="360"/>
    </location>
</feature>
<dbReference type="Pfam" id="PF03611">
    <property type="entry name" value="EIIC-GAT"/>
    <property type="match status" value="1"/>
</dbReference>
<evidence type="ECO:0000256" key="9">
    <source>
        <dbReference type="SAM" id="Phobius"/>
    </source>
</evidence>
<comment type="subcellular location">
    <subcellularLocation>
        <location evidence="1">Cell membrane</location>
        <topology evidence="1">Multi-pass membrane protein</topology>
    </subcellularLocation>
</comment>
<dbReference type="InterPro" id="IPR013853">
    <property type="entry name" value="EIIC-GAT"/>
</dbReference>
<dbReference type="Proteomes" id="UP000218165">
    <property type="component" value="Chromosome"/>
</dbReference>
<feature type="transmembrane region" description="Helical" evidence="9">
    <location>
        <begin position="46"/>
        <end position="69"/>
    </location>
</feature>
<dbReference type="OrthoDB" id="9787936at2"/>
<evidence type="ECO:0000256" key="2">
    <source>
        <dbReference type="ARBA" id="ARBA00022448"/>
    </source>
</evidence>
<reference evidence="12" key="1">
    <citation type="submission" date="2017-09" db="EMBL/GenBank/DDBJ databases">
        <title>Brachybacterium sp. VM2412.</title>
        <authorList>
            <person name="Tak E.J."/>
            <person name="Bae J.-W."/>
        </authorList>
    </citation>
    <scope>NUCLEOTIDE SEQUENCE [LARGE SCALE GENOMIC DNA]</scope>
    <source>
        <strain evidence="12">VM2412</strain>
    </source>
</reference>
<evidence type="ECO:0000256" key="3">
    <source>
        <dbReference type="ARBA" id="ARBA00022475"/>
    </source>
</evidence>
<evidence type="ECO:0000256" key="8">
    <source>
        <dbReference type="ARBA" id="ARBA00023136"/>
    </source>
</evidence>
<dbReference type="InterPro" id="IPR004703">
    <property type="entry name" value="PTS_sugar-sp_permease"/>
</dbReference>
<dbReference type="GO" id="GO:0005886">
    <property type="term" value="C:plasma membrane"/>
    <property type="evidence" value="ECO:0007669"/>
    <property type="project" value="UniProtKB-SubCell"/>
</dbReference>
<sequence length="474" mass="48925">MESFLAPISSYLNTLGPSVVLPVIITLFGLLLGLRLGKSFRAGVTIGIGFIGINLVIGLLAAQVAPAATGMAEGLGVSLDVVDVGWPSSAAIAFGSSIGAMIIPLGLVVNVVLLLTGLTRTFDIDLWNYWHSAMIGALVGAVTGNYLLGLLSAAVHLALILAMADLTAPIVQKYFQLPEISFPHGTSAPYGLLAIPMNKVFDAIPGLRRLDATPEAIQKRFGLFGETLMMGLILGVLIGILGYGFDAPAEDSTAILTLAISLAAAMFLLPRMVAILMEGLMPISEAARTFVQKRFPGRTFYIGLDSAIAVGQPSVIATSLLLVPITLLIAVILAPAGNRVLPLVDLATIPFIVAVMVPIFRGNIVRSVIGGGILIGAGLFIATWIAPTFTQIAVESGFALEDGQATISSLVDGANPLTGLFFAGAELGTVGVLATAVLCLAGVVAIRFAMKARDRRALAAETTDGAAARDGAGA</sequence>
<dbReference type="KEGG" id="brz:CFK38_00770"/>